<dbReference type="InterPro" id="IPR001841">
    <property type="entry name" value="Znf_RING"/>
</dbReference>
<dbReference type="Gene3D" id="3.30.40.10">
    <property type="entry name" value="Zinc/RING finger domain, C3HC4 (zinc finger)"/>
    <property type="match status" value="1"/>
</dbReference>
<dbReference type="InParanoid" id="A0A804MJ11"/>
<dbReference type="PANTHER" id="PTHR46463">
    <property type="entry name" value="ZINC FINGER, RING/FYVE/PHD-TYPE"/>
    <property type="match status" value="1"/>
</dbReference>
<evidence type="ECO:0000256" key="6">
    <source>
        <dbReference type="ARBA" id="ARBA00022771"/>
    </source>
</evidence>
<dbReference type="EnsemblPlants" id="Zm00001eb089610_T001">
    <property type="protein sequence ID" value="Zm00001eb089610_P001"/>
    <property type="gene ID" value="Zm00001eb089610"/>
</dbReference>
<evidence type="ECO:0000256" key="5">
    <source>
        <dbReference type="ARBA" id="ARBA00022723"/>
    </source>
</evidence>
<reference evidence="11" key="2">
    <citation type="submission" date="2019-07" db="EMBL/GenBank/DDBJ databases">
        <authorList>
            <person name="Seetharam A."/>
            <person name="Woodhouse M."/>
            <person name="Cannon E."/>
        </authorList>
    </citation>
    <scope>NUCLEOTIDE SEQUENCE [LARGE SCALE GENOMIC DNA]</scope>
    <source>
        <strain evidence="11">cv. B73</strain>
    </source>
</reference>
<evidence type="ECO:0000256" key="4">
    <source>
        <dbReference type="ARBA" id="ARBA00022679"/>
    </source>
</evidence>
<keyword evidence="5" id="KW-0479">Metal-binding</keyword>
<dbReference type="Proteomes" id="UP000007305">
    <property type="component" value="Chromosome 2"/>
</dbReference>
<keyword evidence="6 9" id="KW-0863">Zinc-finger</keyword>
<sequence>MPSPPSARYAKLGQCCARPLQLCISDTLFNSLNTRSAFTVFPLLLCRRPVDLRPWTTMEGPSRRRLLRRQEGVGFHLTLPHCRLLAPFCWSLCKSCNETQILQHPKREYDEENPRSITKCEHHFHICCILKWMERKDTCPVCDQITLVDEMFE</sequence>
<dbReference type="AlphaFoldDB" id="A0A804MJ11"/>
<dbReference type="Gramene" id="Zm00001eb089610_T001">
    <property type="protein sequence ID" value="Zm00001eb089610_P001"/>
    <property type="gene ID" value="Zm00001eb089610"/>
</dbReference>
<evidence type="ECO:0000259" key="10">
    <source>
        <dbReference type="PROSITE" id="PS50089"/>
    </source>
</evidence>
<evidence type="ECO:0000256" key="3">
    <source>
        <dbReference type="ARBA" id="ARBA00012483"/>
    </source>
</evidence>
<reference evidence="11" key="3">
    <citation type="submission" date="2021-05" db="UniProtKB">
        <authorList>
            <consortium name="EnsemblPlants"/>
        </authorList>
    </citation>
    <scope>IDENTIFICATION</scope>
    <source>
        <strain evidence="11">cv. B73</strain>
    </source>
</reference>
<evidence type="ECO:0000313" key="11">
    <source>
        <dbReference type="EnsemblPlants" id="Zm00001eb089610_P001"/>
    </source>
</evidence>
<reference evidence="12" key="1">
    <citation type="submission" date="2015-12" db="EMBL/GenBank/DDBJ databases">
        <title>Update maize B73 reference genome by single molecule sequencing technologies.</title>
        <authorList>
            <consortium name="Maize Genome Sequencing Project"/>
            <person name="Ware D."/>
        </authorList>
    </citation>
    <scope>NUCLEOTIDE SEQUENCE [LARGE SCALE GENOMIC DNA]</scope>
    <source>
        <strain evidence="12">cv. B73</strain>
    </source>
</reference>
<keyword evidence="7" id="KW-0833">Ubl conjugation pathway</keyword>
<feature type="domain" description="RING-type" evidence="10">
    <location>
        <begin position="93"/>
        <end position="143"/>
    </location>
</feature>
<dbReference type="Pfam" id="PF12678">
    <property type="entry name" value="zf-rbx1"/>
    <property type="match status" value="1"/>
</dbReference>
<dbReference type="PANTHER" id="PTHR46463:SF89">
    <property type="entry name" value="E3 UBIQUITIN-PROTEIN LIGASE RHB1A-RELATED"/>
    <property type="match status" value="1"/>
</dbReference>
<dbReference type="EC" id="2.3.2.27" evidence="3"/>
<keyword evidence="12" id="KW-1185">Reference proteome</keyword>
<dbReference type="SMART" id="SM00184">
    <property type="entry name" value="RING"/>
    <property type="match status" value="1"/>
</dbReference>
<accession>A0A804MJ11</accession>
<dbReference type="PROSITE" id="PS50089">
    <property type="entry name" value="ZF_RING_2"/>
    <property type="match status" value="1"/>
</dbReference>
<evidence type="ECO:0000256" key="1">
    <source>
        <dbReference type="ARBA" id="ARBA00000900"/>
    </source>
</evidence>
<evidence type="ECO:0000256" key="8">
    <source>
        <dbReference type="ARBA" id="ARBA00022833"/>
    </source>
</evidence>
<dbReference type="GO" id="GO:0008270">
    <property type="term" value="F:zinc ion binding"/>
    <property type="evidence" value="ECO:0007669"/>
    <property type="project" value="UniProtKB-KW"/>
</dbReference>
<dbReference type="InterPro" id="IPR024766">
    <property type="entry name" value="Znf_RING_H2"/>
</dbReference>
<keyword evidence="8" id="KW-0862">Zinc</keyword>
<dbReference type="InterPro" id="IPR013083">
    <property type="entry name" value="Znf_RING/FYVE/PHD"/>
</dbReference>
<organism evidence="11 12">
    <name type="scientific">Zea mays</name>
    <name type="common">Maize</name>
    <dbReference type="NCBI Taxonomy" id="4577"/>
    <lineage>
        <taxon>Eukaryota</taxon>
        <taxon>Viridiplantae</taxon>
        <taxon>Streptophyta</taxon>
        <taxon>Embryophyta</taxon>
        <taxon>Tracheophyta</taxon>
        <taxon>Spermatophyta</taxon>
        <taxon>Magnoliopsida</taxon>
        <taxon>Liliopsida</taxon>
        <taxon>Poales</taxon>
        <taxon>Poaceae</taxon>
        <taxon>PACMAD clade</taxon>
        <taxon>Panicoideae</taxon>
        <taxon>Andropogonodae</taxon>
        <taxon>Andropogoneae</taxon>
        <taxon>Tripsacinae</taxon>
        <taxon>Zea</taxon>
    </lineage>
</organism>
<evidence type="ECO:0000256" key="7">
    <source>
        <dbReference type="ARBA" id="ARBA00022786"/>
    </source>
</evidence>
<evidence type="ECO:0000313" key="12">
    <source>
        <dbReference type="Proteomes" id="UP000007305"/>
    </source>
</evidence>
<proteinExistence type="predicted"/>
<comment type="pathway">
    <text evidence="2">Protein modification; protein ubiquitination.</text>
</comment>
<dbReference type="GO" id="GO:0061630">
    <property type="term" value="F:ubiquitin protein ligase activity"/>
    <property type="evidence" value="ECO:0007669"/>
    <property type="project" value="UniProtKB-EC"/>
</dbReference>
<keyword evidence="4" id="KW-0808">Transferase</keyword>
<dbReference type="SUPFAM" id="SSF57850">
    <property type="entry name" value="RING/U-box"/>
    <property type="match status" value="1"/>
</dbReference>
<protein>
    <recommendedName>
        <fullName evidence="3">RING-type E3 ubiquitin transferase</fullName>
        <ecNumber evidence="3">2.3.2.27</ecNumber>
    </recommendedName>
</protein>
<evidence type="ECO:0000256" key="9">
    <source>
        <dbReference type="PROSITE-ProRule" id="PRU00175"/>
    </source>
</evidence>
<evidence type="ECO:0000256" key="2">
    <source>
        <dbReference type="ARBA" id="ARBA00004906"/>
    </source>
</evidence>
<name>A0A804MJ11_MAIZE</name>
<comment type="catalytic activity">
    <reaction evidence="1">
        <text>S-ubiquitinyl-[E2 ubiquitin-conjugating enzyme]-L-cysteine + [acceptor protein]-L-lysine = [E2 ubiquitin-conjugating enzyme]-L-cysteine + N(6)-ubiquitinyl-[acceptor protein]-L-lysine.</text>
        <dbReference type="EC" id="2.3.2.27"/>
    </reaction>
</comment>